<dbReference type="GO" id="GO:0015990">
    <property type="term" value="P:electron transport coupled proton transport"/>
    <property type="evidence" value="ECO:0007669"/>
    <property type="project" value="TreeGrafter"/>
</dbReference>
<dbReference type="AlphaFoldDB" id="A0A346Y3Z6"/>
<dbReference type="GO" id="GO:0016020">
    <property type="term" value="C:membrane"/>
    <property type="evidence" value="ECO:0007669"/>
    <property type="project" value="UniProtKB-SubCell"/>
</dbReference>
<dbReference type="GO" id="GO:0003954">
    <property type="term" value="F:NADH dehydrogenase activity"/>
    <property type="evidence" value="ECO:0007669"/>
    <property type="project" value="TreeGrafter"/>
</dbReference>
<feature type="transmembrane region" description="Helical" evidence="7">
    <location>
        <begin position="591"/>
        <end position="614"/>
    </location>
</feature>
<feature type="transmembrane region" description="Helical" evidence="7">
    <location>
        <begin position="36"/>
        <end position="56"/>
    </location>
</feature>
<dbReference type="PRINTS" id="PR01434">
    <property type="entry name" value="NADHDHGNASE5"/>
</dbReference>
<feature type="transmembrane region" description="Helical" evidence="7">
    <location>
        <begin position="392"/>
        <end position="410"/>
    </location>
</feature>
<evidence type="ECO:0000256" key="1">
    <source>
        <dbReference type="ARBA" id="ARBA00004127"/>
    </source>
</evidence>
<dbReference type="Gene3D" id="1.20.5.2700">
    <property type="match status" value="1"/>
</dbReference>
<feature type="transmembrane region" description="Helical" evidence="7">
    <location>
        <begin position="219"/>
        <end position="238"/>
    </location>
</feature>
<dbReference type="NCBIfam" id="NF005141">
    <property type="entry name" value="PRK06590.1"/>
    <property type="match status" value="1"/>
</dbReference>
<feature type="transmembrane region" description="Helical" evidence="7">
    <location>
        <begin position="498"/>
        <end position="515"/>
    </location>
</feature>
<dbReference type="Proteomes" id="UP000264006">
    <property type="component" value="Chromosome"/>
</dbReference>
<keyword evidence="2 5" id="KW-0812">Transmembrane</keyword>
<feature type="domain" description="NADH:quinone oxidoreductase/Mrp antiporter transmembrane" evidence="8">
    <location>
        <begin position="213"/>
        <end position="499"/>
    </location>
</feature>
<evidence type="ECO:0000259" key="9">
    <source>
        <dbReference type="Pfam" id="PF00662"/>
    </source>
</evidence>
<feature type="transmembrane region" description="Helical" evidence="7">
    <location>
        <begin position="163"/>
        <end position="182"/>
    </location>
</feature>
<evidence type="ECO:0000313" key="10">
    <source>
        <dbReference type="EMBL" id="AXV09193.1"/>
    </source>
</evidence>
<dbReference type="InterPro" id="IPR001750">
    <property type="entry name" value="ND/Mrp_TM"/>
</dbReference>
<dbReference type="GO" id="GO:0008137">
    <property type="term" value="F:NADH dehydrogenase (ubiquinone) activity"/>
    <property type="evidence" value="ECO:0007669"/>
    <property type="project" value="InterPro"/>
</dbReference>
<evidence type="ECO:0000313" key="11">
    <source>
        <dbReference type="Proteomes" id="UP000264006"/>
    </source>
</evidence>
<gene>
    <name evidence="10" type="ORF">DVS28_a4532</name>
</gene>
<feature type="transmembrane region" description="Helical" evidence="7">
    <location>
        <begin position="194"/>
        <end position="213"/>
    </location>
</feature>
<dbReference type="InterPro" id="IPR003945">
    <property type="entry name" value="NU5C-like"/>
</dbReference>
<feature type="transmembrane region" description="Helical" evidence="7">
    <location>
        <begin position="6"/>
        <end position="24"/>
    </location>
</feature>
<dbReference type="GO" id="GO:0042773">
    <property type="term" value="P:ATP synthesis coupled electron transport"/>
    <property type="evidence" value="ECO:0007669"/>
    <property type="project" value="InterPro"/>
</dbReference>
<reference evidence="10 11" key="1">
    <citation type="submission" date="2018-09" db="EMBL/GenBank/DDBJ databases">
        <title>Complete genome sequence of Euzebya sp. DY32-46 isolated from seawater of Pacific Ocean.</title>
        <authorList>
            <person name="Xu L."/>
            <person name="Wu Y.-H."/>
            <person name="Xu X.-W."/>
        </authorList>
    </citation>
    <scope>NUCLEOTIDE SEQUENCE [LARGE SCALE GENOMIC DNA]</scope>
    <source>
        <strain evidence="10 11">DY32-46</strain>
    </source>
</reference>
<proteinExistence type="predicted"/>
<feature type="transmembrane region" description="Helical" evidence="7">
    <location>
        <begin position="416"/>
        <end position="438"/>
    </location>
</feature>
<feature type="transmembrane region" description="Helical" evidence="7">
    <location>
        <begin position="724"/>
        <end position="743"/>
    </location>
</feature>
<dbReference type="RefSeq" id="WP_114593413.1">
    <property type="nucleotide sequence ID" value="NZ_CP031165.1"/>
</dbReference>
<feature type="transmembrane region" description="Helical" evidence="7">
    <location>
        <begin position="459"/>
        <end position="478"/>
    </location>
</feature>
<evidence type="ECO:0000256" key="3">
    <source>
        <dbReference type="ARBA" id="ARBA00022989"/>
    </source>
</evidence>
<dbReference type="PANTHER" id="PTHR42829">
    <property type="entry name" value="NADH-UBIQUINONE OXIDOREDUCTASE CHAIN 5"/>
    <property type="match status" value="1"/>
</dbReference>
<feature type="compositionally biased region" description="Basic and acidic residues" evidence="6">
    <location>
        <begin position="69"/>
        <end position="99"/>
    </location>
</feature>
<comment type="subcellular location">
    <subcellularLocation>
        <location evidence="1">Endomembrane system</location>
        <topology evidence="1">Multi-pass membrane protein</topology>
    </subcellularLocation>
    <subcellularLocation>
        <location evidence="5">Membrane</location>
        <topology evidence="5">Multi-pass membrane protein</topology>
    </subcellularLocation>
</comment>
<dbReference type="InterPro" id="IPR018393">
    <property type="entry name" value="NADHpl_OxRdtase_5_subgr"/>
</dbReference>
<evidence type="ECO:0000256" key="5">
    <source>
        <dbReference type="RuleBase" id="RU000320"/>
    </source>
</evidence>
<dbReference type="EMBL" id="CP031165">
    <property type="protein sequence ID" value="AXV09193.1"/>
    <property type="molecule type" value="Genomic_DNA"/>
</dbReference>
<keyword evidence="3 7" id="KW-1133">Transmembrane helix</keyword>
<keyword evidence="10" id="KW-0830">Ubiquinone</keyword>
<feature type="transmembrane region" description="Helical" evidence="7">
    <location>
        <begin position="259"/>
        <end position="278"/>
    </location>
</feature>
<dbReference type="OrthoDB" id="9811798at2"/>
<dbReference type="PANTHER" id="PTHR42829:SF2">
    <property type="entry name" value="NADH-UBIQUINONE OXIDOREDUCTASE CHAIN 5"/>
    <property type="match status" value="1"/>
</dbReference>
<keyword evidence="11" id="KW-1185">Reference proteome</keyword>
<feature type="transmembrane region" description="Helical" evidence="7">
    <location>
        <begin position="364"/>
        <end position="385"/>
    </location>
</feature>
<evidence type="ECO:0000259" key="8">
    <source>
        <dbReference type="Pfam" id="PF00361"/>
    </source>
</evidence>
<dbReference type="Pfam" id="PF00662">
    <property type="entry name" value="Proton_antipo_N"/>
    <property type="match status" value="1"/>
</dbReference>
<feature type="transmembrane region" description="Helical" evidence="7">
    <location>
        <begin position="548"/>
        <end position="571"/>
    </location>
</feature>
<accession>A0A346Y3Z6</accession>
<sequence length="744" mass="79818">MISDYAWLIPVLPAVSAVLTLLFGKKMKGKGAEFGITALALAFALSVLVAVEVFSANVQAVADLEEYHETHAEDADHAEEGDHAEDGEAADEAHTEETSLRSGSPLDGIMVAAAGLEGLDLAAAGGEAIEIPEGISSFVNEGSLSLGQLGGDFELEAGQRIDGLAAMMFLLVTFVSLMVHIYSTGYMKGEPRYTYYFTLLSLFTMSMLIMVIANNMLQLLVGWELVGVCSFLLIGFYWEGRSNQHAAQKAFLTTKFGDVGLMVGVVSLWAQFGTFNIGEIIDMATHAEQAGGAPLETGLLTFGLISLFIGAIGKSAQFPLQTWLPDAMAGPTPVSALIHAATMVTAGIFLVARIYPVYQLSPAALAVIAVIGAITLFSMGFLALVQDDIKRVLAYSTVSQLGYMVAALAFSYTAGIFHLFTHGFFKALLFLASGSVIHAVHSNDMVNMGGLRKYMPATFWTWIIGTLALSAIFPLAGFWSKDEVLAGAFDSMGYTGNLVWILGGLGGFVTAFYMARATTMTFFGDYRGKIDDTHPAPHESPRSMKWPLIALSVPALAIGFINLPFDFAHSWGFAAWTMPSLEYFEGHPPHFFLSLAVGSTVLGVAGLAAGYFMYRTYKAPAEDPFNNLGLVTTVLQRKYFLDDLYSGLIMTTVRDRISPAVYWINDNVIDRVVYLAGIGTRSLGRGVYRVVDQKVIDGAINGAGTGANWTGGLIKFAQSGNVQFYAGAMFIGVFVFAVLFAAAA</sequence>
<dbReference type="GO" id="GO:0012505">
    <property type="term" value="C:endomembrane system"/>
    <property type="evidence" value="ECO:0007669"/>
    <property type="project" value="UniProtKB-SubCell"/>
</dbReference>
<name>A0A346Y3Z6_9ACTN</name>
<evidence type="ECO:0000256" key="2">
    <source>
        <dbReference type="ARBA" id="ARBA00022692"/>
    </source>
</evidence>
<dbReference type="KEGG" id="euz:DVS28_a4532"/>
<dbReference type="GO" id="GO:0048038">
    <property type="term" value="F:quinone binding"/>
    <property type="evidence" value="ECO:0007669"/>
    <property type="project" value="UniProtKB-KW"/>
</dbReference>
<protein>
    <submittedName>
        <fullName evidence="10">NADH-ubiquinone oxidoreductase chain L</fullName>
    </submittedName>
</protein>
<dbReference type="PRINTS" id="PR01435">
    <property type="entry name" value="NPOXDRDTASE5"/>
</dbReference>
<feature type="transmembrane region" description="Helical" evidence="7">
    <location>
        <begin position="337"/>
        <end position="358"/>
    </location>
</feature>
<evidence type="ECO:0000256" key="6">
    <source>
        <dbReference type="SAM" id="MobiDB-lite"/>
    </source>
</evidence>
<feature type="domain" description="NADH-Ubiquinone oxidoreductase (complex I) chain 5 N-terminal" evidence="9">
    <location>
        <begin position="151"/>
        <end position="197"/>
    </location>
</feature>
<feature type="transmembrane region" description="Helical" evidence="7">
    <location>
        <begin position="298"/>
        <end position="316"/>
    </location>
</feature>
<keyword evidence="4 7" id="KW-0472">Membrane</keyword>
<evidence type="ECO:0000256" key="7">
    <source>
        <dbReference type="SAM" id="Phobius"/>
    </source>
</evidence>
<dbReference type="Pfam" id="PF00361">
    <property type="entry name" value="Proton_antipo_M"/>
    <property type="match status" value="1"/>
</dbReference>
<dbReference type="InterPro" id="IPR001516">
    <property type="entry name" value="Proton_antipo_N"/>
</dbReference>
<dbReference type="NCBIfam" id="TIGR01974">
    <property type="entry name" value="NDH_I_L"/>
    <property type="match status" value="1"/>
</dbReference>
<evidence type="ECO:0000256" key="4">
    <source>
        <dbReference type="ARBA" id="ARBA00023136"/>
    </source>
</evidence>
<feature type="region of interest" description="Disordered" evidence="6">
    <location>
        <begin position="69"/>
        <end position="104"/>
    </location>
</feature>
<organism evidence="10 11">
    <name type="scientific">Euzebya pacifica</name>
    <dbReference type="NCBI Taxonomy" id="1608957"/>
    <lineage>
        <taxon>Bacteria</taxon>
        <taxon>Bacillati</taxon>
        <taxon>Actinomycetota</taxon>
        <taxon>Nitriliruptoria</taxon>
        <taxon>Euzebyales</taxon>
    </lineage>
</organism>